<dbReference type="AlphaFoldDB" id="A0A0A8L6F2"/>
<protein>
    <submittedName>
        <fullName evidence="2">WGS project CCBQ000000000 data, contig 00014</fullName>
    </submittedName>
</protein>
<name>A0A0A8L6F2_9SACH</name>
<feature type="transmembrane region" description="Helical" evidence="1">
    <location>
        <begin position="28"/>
        <end position="46"/>
    </location>
</feature>
<feature type="transmembrane region" description="Helical" evidence="1">
    <location>
        <begin position="89"/>
        <end position="114"/>
    </location>
</feature>
<dbReference type="GO" id="GO:0006676">
    <property type="term" value="P:mannosyl diphosphorylinositol ceramide metabolic process"/>
    <property type="evidence" value="ECO:0007669"/>
    <property type="project" value="TreeGrafter"/>
</dbReference>
<sequence length="499" mass="56906">MTSAMEWVLFVPWFVKRVYIGGTNQRNVFTLALNFCLNFSPIFVWLCMFKNAGVIPTSWRPRIWGNVAYYCDVFIFGDYFHSLTSDFRFILSIVSSSVIGVVFAIVPLFVWYFLYYTKKMRHNLFDETDILLQCPLNHAGSSQFKPSRMRNIFPFLFPFFTFVMLNFDHLLSSQDPANFTKFKDLSAWVMYVILHLTGPILTGVYLYVFHAPGTLKCFSFALGLQNIAGLCTHILLPMAPPWFIHMYGANDTAHLNYEQPGYAAGLTRVDMHLGTHLNSNGFHLSPIVFGAVPSLDSQEEDLDFEDDDADALLTVAKPQQKTIVPFDFEDDGFSFSNDDEEGKLSTDIAGISFPSSHANTDVEQLFVSDSISNPGVTALMVAKSLAKQQKLPVHVLEAKWLYIFHKGVLPKLLGTIFVCLQWWSTQYLDHHFRYDLFVGAVYAATAYTIINKFVLQPRVIKPWLLARAEPSLDVKNESKTMGMRVFENTKIEWFFDPLA</sequence>
<evidence type="ECO:0000313" key="2">
    <source>
        <dbReference type="EMBL" id="CDO94646.1"/>
    </source>
</evidence>
<dbReference type="PANTHER" id="PTHR31310">
    <property type="match status" value="1"/>
</dbReference>
<dbReference type="PANTHER" id="PTHR31310:SF8">
    <property type="entry name" value="INOSITOLPHOSPHOTRANSFERASE 1"/>
    <property type="match status" value="1"/>
</dbReference>
<keyword evidence="1" id="KW-1133">Transmembrane helix</keyword>
<reference evidence="2 3" key="1">
    <citation type="submission" date="2014-03" db="EMBL/GenBank/DDBJ databases">
        <title>The genome of Kluyveromyces dobzhanskii.</title>
        <authorList>
            <person name="Nystedt B."/>
            <person name="Astrom S."/>
        </authorList>
    </citation>
    <scope>NUCLEOTIDE SEQUENCE [LARGE SCALE GENOMIC DNA]</scope>
    <source>
        <strain evidence="2 3">CBS 2104</strain>
    </source>
</reference>
<keyword evidence="1" id="KW-0812">Transmembrane</keyword>
<proteinExistence type="predicted"/>
<evidence type="ECO:0000313" key="3">
    <source>
        <dbReference type="Proteomes" id="UP000031516"/>
    </source>
</evidence>
<feature type="transmembrane region" description="Helical" evidence="1">
    <location>
        <begin position="187"/>
        <end position="208"/>
    </location>
</feature>
<dbReference type="GO" id="GO:0030148">
    <property type="term" value="P:sphingolipid biosynthetic process"/>
    <property type="evidence" value="ECO:0007669"/>
    <property type="project" value="TreeGrafter"/>
</dbReference>
<keyword evidence="1" id="KW-0472">Membrane</keyword>
<accession>A0A0A8L6F2</accession>
<dbReference type="EMBL" id="CCBQ010000039">
    <property type="protein sequence ID" value="CDO94646.1"/>
    <property type="molecule type" value="Genomic_DNA"/>
</dbReference>
<dbReference type="InterPro" id="IPR052185">
    <property type="entry name" value="IPC_Synthase-Related"/>
</dbReference>
<feature type="transmembrane region" description="Helical" evidence="1">
    <location>
        <begin position="151"/>
        <end position="167"/>
    </location>
</feature>
<dbReference type="GO" id="GO:0016020">
    <property type="term" value="C:membrane"/>
    <property type="evidence" value="ECO:0007669"/>
    <property type="project" value="GOC"/>
</dbReference>
<organism evidence="2 3">
    <name type="scientific">Kluyveromyces dobzhanskii CBS 2104</name>
    <dbReference type="NCBI Taxonomy" id="1427455"/>
    <lineage>
        <taxon>Eukaryota</taxon>
        <taxon>Fungi</taxon>
        <taxon>Dikarya</taxon>
        <taxon>Ascomycota</taxon>
        <taxon>Saccharomycotina</taxon>
        <taxon>Saccharomycetes</taxon>
        <taxon>Saccharomycetales</taxon>
        <taxon>Saccharomycetaceae</taxon>
        <taxon>Kluyveromyces</taxon>
    </lineage>
</organism>
<dbReference type="Proteomes" id="UP000031516">
    <property type="component" value="Unassembled WGS sequence"/>
</dbReference>
<keyword evidence="3" id="KW-1185">Reference proteome</keyword>
<comment type="caution">
    <text evidence="2">The sequence shown here is derived from an EMBL/GenBank/DDBJ whole genome shotgun (WGS) entry which is preliminary data.</text>
</comment>
<gene>
    <name evidence="2" type="ORF">KLDO_g2904</name>
</gene>
<evidence type="ECO:0000256" key="1">
    <source>
        <dbReference type="SAM" id="Phobius"/>
    </source>
</evidence>
<dbReference type="OrthoDB" id="5784at2759"/>
<dbReference type="CDD" id="cd03386">
    <property type="entry name" value="PAP2_Aur1_like"/>
    <property type="match status" value="1"/>
</dbReference>
<dbReference type="GO" id="GO:0070916">
    <property type="term" value="C:inositol phosphoceramide synthase complex"/>
    <property type="evidence" value="ECO:0007669"/>
    <property type="project" value="TreeGrafter"/>
</dbReference>